<feature type="region of interest" description="Disordered" evidence="1">
    <location>
        <begin position="1"/>
        <end position="26"/>
    </location>
</feature>
<dbReference type="VEuPathDB" id="FungiDB:ASPGLDRAFT_49760"/>
<dbReference type="GeneID" id="34463431"/>
<reference evidence="3" key="1">
    <citation type="journal article" date="2017" name="Genome Biol.">
        <title>Comparative genomics reveals high biological diversity and specific adaptations in the industrially and medically important fungal genus Aspergillus.</title>
        <authorList>
            <person name="de Vries R.P."/>
            <person name="Riley R."/>
            <person name="Wiebenga A."/>
            <person name="Aguilar-Osorio G."/>
            <person name="Amillis S."/>
            <person name="Uchima C.A."/>
            <person name="Anderluh G."/>
            <person name="Asadollahi M."/>
            <person name="Askin M."/>
            <person name="Barry K."/>
            <person name="Battaglia E."/>
            <person name="Bayram O."/>
            <person name="Benocci T."/>
            <person name="Braus-Stromeyer S.A."/>
            <person name="Caldana C."/>
            <person name="Canovas D."/>
            <person name="Cerqueira G.C."/>
            <person name="Chen F."/>
            <person name="Chen W."/>
            <person name="Choi C."/>
            <person name="Clum A."/>
            <person name="Dos Santos R.A."/>
            <person name="Damasio A.R."/>
            <person name="Diallinas G."/>
            <person name="Emri T."/>
            <person name="Fekete E."/>
            <person name="Flipphi M."/>
            <person name="Freyberg S."/>
            <person name="Gallo A."/>
            <person name="Gournas C."/>
            <person name="Habgood R."/>
            <person name="Hainaut M."/>
            <person name="Harispe M.L."/>
            <person name="Henrissat B."/>
            <person name="Hilden K.S."/>
            <person name="Hope R."/>
            <person name="Hossain A."/>
            <person name="Karabika E."/>
            <person name="Karaffa L."/>
            <person name="Karanyi Z."/>
            <person name="Krasevec N."/>
            <person name="Kuo A."/>
            <person name="Kusch H."/>
            <person name="LaButti K."/>
            <person name="Lagendijk E.L."/>
            <person name="Lapidus A."/>
            <person name="Levasseur A."/>
            <person name="Lindquist E."/>
            <person name="Lipzen A."/>
            <person name="Logrieco A.F."/>
            <person name="MacCabe A."/>
            <person name="Maekelae M.R."/>
            <person name="Malavazi I."/>
            <person name="Melin P."/>
            <person name="Meyer V."/>
            <person name="Mielnichuk N."/>
            <person name="Miskei M."/>
            <person name="Molnar A.P."/>
            <person name="Mule G."/>
            <person name="Ngan C.Y."/>
            <person name="Orejas M."/>
            <person name="Orosz E."/>
            <person name="Ouedraogo J.P."/>
            <person name="Overkamp K.M."/>
            <person name="Park H.-S."/>
            <person name="Perrone G."/>
            <person name="Piumi F."/>
            <person name="Punt P.J."/>
            <person name="Ram A.F."/>
            <person name="Ramon A."/>
            <person name="Rauscher S."/>
            <person name="Record E."/>
            <person name="Riano-Pachon D.M."/>
            <person name="Robert V."/>
            <person name="Roehrig J."/>
            <person name="Ruller R."/>
            <person name="Salamov A."/>
            <person name="Salih N.S."/>
            <person name="Samson R.A."/>
            <person name="Sandor E."/>
            <person name="Sanguinetti M."/>
            <person name="Schuetze T."/>
            <person name="Sepcic K."/>
            <person name="Shelest E."/>
            <person name="Sherlock G."/>
            <person name="Sophianopoulou V."/>
            <person name="Squina F.M."/>
            <person name="Sun H."/>
            <person name="Susca A."/>
            <person name="Todd R.B."/>
            <person name="Tsang A."/>
            <person name="Unkles S.E."/>
            <person name="van de Wiele N."/>
            <person name="van Rossen-Uffink D."/>
            <person name="Oliveira J.V."/>
            <person name="Vesth T.C."/>
            <person name="Visser J."/>
            <person name="Yu J.-H."/>
            <person name="Zhou M."/>
            <person name="Andersen M.R."/>
            <person name="Archer D.B."/>
            <person name="Baker S.E."/>
            <person name="Benoit I."/>
            <person name="Brakhage A.A."/>
            <person name="Braus G.H."/>
            <person name="Fischer R."/>
            <person name="Frisvad J.C."/>
            <person name="Goldman G.H."/>
            <person name="Houbraken J."/>
            <person name="Oakley B."/>
            <person name="Pocsi I."/>
            <person name="Scazzocchio C."/>
            <person name="Seiboth B."/>
            <person name="vanKuyk P.A."/>
            <person name="Wortman J."/>
            <person name="Dyer P.S."/>
            <person name="Grigoriev I.V."/>
        </authorList>
    </citation>
    <scope>NUCLEOTIDE SEQUENCE [LARGE SCALE GENOMIC DNA]</scope>
    <source>
        <strain evidence="3">CBS 516.65</strain>
    </source>
</reference>
<gene>
    <name evidence="2" type="ORF">ASPGLDRAFT_49760</name>
</gene>
<evidence type="ECO:0000313" key="3">
    <source>
        <dbReference type="Proteomes" id="UP000184300"/>
    </source>
</evidence>
<sequence>MPSINLGPECSLSRSPNNPSAAEPIHNKNTNSLSVLASPNLHFPSLALMRSLIIMSISGVRADTLTVRTPLQFGHNSGDSLVEIVADAMSRQSLLGFVAGLPEKKNVQGLVCGNMTPEMLHLRKLLEICITSDRIKVAARFASFFMHGEMTRLYELIGDNG</sequence>
<name>A0A1L9VCW6_ASPGL</name>
<dbReference type="RefSeq" id="XP_022398489.1">
    <property type="nucleotide sequence ID" value="XM_022547170.1"/>
</dbReference>
<protein>
    <submittedName>
        <fullName evidence="2">Uncharacterized protein</fullName>
    </submittedName>
</protein>
<dbReference type="Proteomes" id="UP000184300">
    <property type="component" value="Unassembled WGS sequence"/>
</dbReference>
<evidence type="ECO:0000313" key="2">
    <source>
        <dbReference type="EMBL" id="OJJ81791.1"/>
    </source>
</evidence>
<organism evidence="2 3">
    <name type="scientific">Aspergillus glaucus CBS 516.65</name>
    <dbReference type="NCBI Taxonomy" id="1160497"/>
    <lineage>
        <taxon>Eukaryota</taxon>
        <taxon>Fungi</taxon>
        <taxon>Dikarya</taxon>
        <taxon>Ascomycota</taxon>
        <taxon>Pezizomycotina</taxon>
        <taxon>Eurotiomycetes</taxon>
        <taxon>Eurotiomycetidae</taxon>
        <taxon>Eurotiales</taxon>
        <taxon>Aspergillaceae</taxon>
        <taxon>Aspergillus</taxon>
        <taxon>Aspergillus subgen. Aspergillus</taxon>
    </lineage>
</organism>
<dbReference type="AlphaFoldDB" id="A0A1L9VCW6"/>
<dbReference type="EMBL" id="KV878904">
    <property type="protein sequence ID" value="OJJ81791.1"/>
    <property type="molecule type" value="Genomic_DNA"/>
</dbReference>
<accession>A0A1L9VCW6</accession>
<keyword evidence="3" id="KW-1185">Reference proteome</keyword>
<evidence type="ECO:0000256" key="1">
    <source>
        <dbReference type="SAM" id="MobiDB-lite"/>
    </source>
</evidence>
<proteinExistence type="predicted"/>